<name>A0A085WX80_9BACT</name>
<gene>
    <name evidence="3" type="ORF">DB31_0555</name>
</gene>
<keyword evidence="1" id="KW-0472">Membrane</keyword>
<organism evidence="3 4">
    <name type="scientific">Hyalangium minutum</name>
    <dbReference type="NCBI Taxonomy" id="394096"/>
    <lineage>
        <taxon>Bacteria</taxon>
        <taxon>Pseudomonadati</taxon>
        <taxon>Myxococcota</taxon>
        <taxon>Myxococcia</taxon>
        <taxon>Myxococcales</taxon>
        <taxon>Cystobacterineae</taxon>
        <taxon>Archangiaceae</taxon>
        <taxon>Hyalangium</taxon>
    </lineage>
</organism>
<comment type="caution">
    <text evidence="3">The sequence shown here is derived from an EMBL/GenBank/DDBJ whole genome shotgun (WGS) entry which is preliminary data.</text>
</comment>
<dbReference type="STRING" id="394096.DB31_0555"/>
<dbReference type="AlphaFoldDB" id="A0A085WX80"/>
<sequence>MQSGQAAVEAAITLPLTVFLILGTFQLFLLLQARILTEYAAFHAVRTGVVKHGDCEAMTHAAIATLLPSFARTDSPAALGAAFREHKEDQYKPHLDMGFSGDIVWVARSSPLLGDISPTEEEDFDDPARYQSIQDVVRLEARIVFWYPLRVPFADWVLTRMFLAHMGLRNYTGADPLQPVRTAAWTRGRNAIPLGAAIQQELLSRVNRREYVFPLQATHVMRMMTPPRPQYFVTQNCPPTPEAL</sequence>
<feature type="transmembrane region" description="Helical" evidence="1">
    <location>
        <begin position="12"/>
        <end position="31"/>
    </location>
</feature>
<evidence type="ECO:0000259" key="2">
    <source>
        <dbReference type="Pfam" id="PF07811"/>
    </source>
</evidence>
<keyword evidence="1" id="KW-1133">Transmembrane helix</keyword>
<keyword evidence="1" id="KW-0812">Transmembrane</keyword>
<dbReference type="RefSeq" id="WP_240486489.1">
    <property type="nucleotide sequence ID" value="NZ_JMCB01000001.1"/>
</dbReference>
<proteinExistence type="predicted"/>
<evidence type="ECO:0000256" key="1">
    <source>
        <dbReference type="SAM" id="Phobius"/>
    </source>
</evidence>
<accession>A0A085WX80</accession>
<dbReference type="Pfam" id="PF07811">
    <property type="entry name" value="TadE"/>
    <property type="match status" value="1"/>
</dbReference>
<feature type="domain" description="TadE-like" evidence="2">
    <location>
        <begin position="4"/>
        <end position="46"/>
    </location>
</feature>
<protein>
    <recommendedName>
        <fullName evidence="2">TadE-like domain-containing protein</fullName>
    </recommendedName>
</protein>
<dbReference type="InterPro" id="IPR012495">
    <property type="entry name" value="TadE-like_dom"/>
</dbReference>
<dbReference type="EMBL" id="JMCB01000001">
    <property type="protein sequence ID" value="KFE72293.1"/>
    <property type="molecule type" value="Genomic_DNA"/>
</dbReference>
<keyword evidence="4" id="KW-1185">Reference proteome</keyword>
<reference evidence="3 4" key="1">
    <citation type="submission" date="2014-04" db="EMBL/GenBank/DDBJ databases">
        <title>Genome assembly of Hyalangium minutum DSM 14724.</title>
        <authorList>
            <person name="Sharma G."/>
            <person name="Subramanian S."/>
        </authorList>
    </citation>
    <scope>NUCLEOTIDE SEQUENCE [LARGE SCALE GENOMIC DNA]</scope>
    <source>
        <strain evidence="3 4">DSM 14724</strain>
    </source>
</reference>
<evidence type="ECO:0000313" key="4">
    <source>
        <dbReference type="Proteomes" id="UP000028725"/>
    </source>
</evidence>
<dbReference type="Proteomes" id="UP000028725">
    <property type="component" value="Unassembled WGS sequence"/>
</dbReference>
<evidence type="ECO:0000313" key="3">
    <source>
        <dbReference type="EMBL" id="KFE72293.1"/>
    </source>
</evidence>